<dbReference type="InterPro" id="IPR036768">
    <property type="entry name" value="PolIII_chi_sf"/>
</dbReference>
<dbReference type="Gene3D" id="3.40.50.10110">
    <property type="entry name" value="DNA polymerase III subunit chi"/>
    <property type="match status" value="1"/>
</dbReference>
<evidence type="ECO:0000313" key="1">
    <source>
        <dbReference type="EMBL" id="AQT42362.1"/>
    </source>
</evidence>
<proteinExistence type="predicted"/>
<keyword evidence="1" id="KW-0808">Transferase</keyword>
<dbReference type="PANTHER" id="PTHR38767:SF1">
    <property type="entry name" value="DNA POLYMERASE III SUBUNIT CHI"/>
    <property type="match status" value="1"/>
</dbReference>
<dbReference type="AlphaFoldDB" id="A0A1U9MA29"/>
<keyword evidence="1" id="KW-0548">Nucleotidyltransferase</keyword>
<evidence type="ECO:0000313" key="2">
    <source>
        <dbReference type="Proteomes" id="UP000189660"/>
    </source>
</evidence>
<keyword evidence="2" id="KW-1185">Reference proteome</keyword>
<dbReference type="GO" id="GO:0003887">
    <property type="term" value="F:DNA-directed DNA polymerase activity"/>
    <property type="evidence" value="ECO:0007669"/>
    <property type="project" value="UniProtKB-EC"/>
</dbReference>
<dbReference type="GO" id="GO:0006260">
    <property type="term" value="P:DNA replication"/>
    <property type="evidence" value="ECO:0007669"/>
    <property type="project" value="InterPro"/>
</dbReference>
<dbReference type="GO" id="GO:0032298">
    <property type="term" value="P:positive regulation of DNA-templated DNA replication initiation"/>
    <property type="evidence" value="ECO:0007669"/>
    <property type="project" value="TreeGrafter"/>
</dbReference>
<dbReference type="InterPro" id="IPR007459">
    <property type="entry name" value="DNA_pol3_chi"/>
</dbReference>
<dbReference type="Pfam" id="PF04364">
    <property type="entry name" value="DNA_pol3_chi"/>
    <property type="match status" value="1"/>
</dbReference>
<dbReference type="GO" id="GO:0003677">
    <property type="term" value="F:DNA binding"/>
    <property type="evidence" value="ECO:0007669"/>
    <property type="project" value="InterPro"/>
</dbReference>
<accession>A0A1U9MA29</accession>
<sequence length="149" mass="17719">MAEILFYHLTQSTLEDALPGLLERSLARDWKVTIQFMSDERRDAMDSYLWVYSDDSFIGHGTERDKYPNLQPIYLTVGEENPNGSQVRFMLEGSNCTEPDNYERLVVMFDGHDEDLLAQTRQQWKSYKAKNHKLTYWQQTEDRRWEKKA</sequence>
<protein>
    <submittedName>
        <fullName evidence="1">DNA polymerase III, chi subunit</fullName>
        <ecNumber evidence="1">2.7.7.7</ecNumber>
    </submittedName>
</protein>
<dbReference type="SUPFAM" id="SSF102400">
    <property type="entry name" value="DNA polymerase III chi subunit"/>
    <property type="match status" value="1"/>
</dbReference>
<dbReference type="EC" id="2.7.7.7" evidence="1"/>
<dbReference type="EMBL" id="CP015820">
    <property type="protein sequence ID" value="AQT42362.1"/>
    <property type="molecule type" value="Genomic_DNA"/>
</dbReference>
<dbReference type="RefSeq" id="WP_078039342.1">
    <property type="nucleotide sequence ID" value="NZ_CAXTOJ020000001.1"/>
</dbReference>
<dbReference type="PANTHER" id="PTHR38767">
    <property type="entry name" value="DNA POLYMERASE III SUBUNIT CHI"/>
    <property type="match status" value="1"/>
</dbReference>
<dbReference type="OrthoDB" id="9795973at2"/>
<dbReference type="KEGG" id="bapa:BBC0178_008720"/>
<organism evidence="1 2">
    <name type="scientific">Bartonella apihabitans</name>
    <dbReference type="NCBI Taxonomy" id="2750929"/>
    <lineage>
        <taxon>Bacteria</taxon>
        <taxon>Pseudomonadati</taxon>
        <taxon>Pseudomonadota</taxon>
        <taxon>Alphaproteobacteria</taxon>
        <taxon>Hyphomicrobiales</taxon>
        <taxon>Bartonellaceae</taxon>
        <taxon>Bartonella</taxon>
    </lineage>
</organism>
<dbReference type="Proteomes" id="UP000189660">
    <property type="component" value="Chromosome"/>
</dbReference>
<name>A0A1U9MA29_9HYPH</name>
<reference evidence="1 2" key="1">
    <citation type="submission" date="2016-11" db="EMBL/GenBank/DDBJ databases">
        <title>Comparative genomics of Bartonella apis.</title>
        <authorList>
            <person name="Engel P."/>
        </authorList>
    </citation>
    <scope>NUCLEOTIDE SEQUENCE [LARGE SCALE GENOMIC DNA]</scope>
    <source>
        <strain evidence="1 2">BBC0178</strain>
    </source>
</reference>
<gene>
    <name evidence="1" type="ORF">BBC0178_008720</name>
</gene>
<dbReference type="NCBIfam" id="NF004347">
    <property type="entry name" value="PRK05728.1-4"/>
    <property type="match status" value="1"/>
</dbReference>